<dbReference type="Proteomes" id="UP000808349">
    <property type="component" value="Unassembled WGS sequence"/>
</dbReference>
<accession>A0A9D7XIT0</accession>
<dbReference type="SUPFAM" id="SSF56436">
    <property type="entry name" value="C-type lectin-like"/>
    <property type="match status" value="1"/>
</dbReference>
<gene>
    <name evidence="3" type="ORF">IPO85_16060</name>
</gene>
<dbReference type="Pfam" id="PF00059">
    <property type="entry name" value="Lectin_C"/>
    <property type="match status" value="1"/>
</dbReference>
<dbReference type="InterPro" id="IPR016187">
    <property type="entry name" value="CTDL_fold"/>
</dbReference>
<dbReference type="AlphaFoldDB" id="A0A9D7XIT0"/>
<dbReference type="PROSITE" id="PS50041">
    <property type="entry name" value="C_TYPE_LECTIN_2"/>
    <property type="match status" value="1"/>
</dbReference>
<dbReference type="PANTHER" id="PTHR22801">
    <property type="entry name" value="LITHOSTATHINE"/>
    <property type="match status" value="1"/>
</dbReference>
<reference evidence="3 4" key="1">
    <citation type="submission" date="2020-10" db="EMBL/GenBank/DDBJ databases">
        <title>Connecting structure to function with the recovery of over 1000 high-quality activated sludge metagenome-assembled genomes encoding full-length rRNA genes using long-read sequencing.</title>
        <authorList>
            <person name="Singleton C.M."/>
            <person name="Petriglieri F."/>
            <person name="Kristensen J.M."/>
            <person name="Kirkegaard R.H."/>
            <person name="Michaelsen T.Y."/>
            <person name="Andersen M.H."/>
            <person name="Karst S.M."/>
            <person name="Dueholm M.S."/>
            <person name="Nielsen P.H."/>
            <person name="Albertsen M."/>
        </authorList>
    </citation>
    <scope>NUCLEOTIDE SEQUENCE [LARGE SCALE GENOMIC DNA]</scope>
    <source>
        <strain evidence="3">Ribe_18-Q3-R11-54_BAT3C.373</strain>
    </source>
</reference>
<sequence length="274" mass="31094">MSFKISIFLFLCATILNNLNSQCANLNNIYSFPYKGHTYEVVKENKTWLEAVNCAVARGGYLAEITDSTEQDTLFDYVINKSNITFTNTLNIFGTSAIWLGGTDTLKEGAWIWDGNNDGIGIPFWSGGPTGTSINGSYTKWGISPAEPDNSGRQNHLCLTIDNRKINYGRWNDIKSNDHIYYLIEYDQILDVNDPILNFGIEMYPNPVHEQLYIENPNHLSIKQILISNPEGQILESIYHPTNKINVSNLQKGIYFIALKLEDHRVISLKFIKD</sequence>
<protein>
    <submittedName>
        <fullName evidence="3">T9SS type A sorting domain-containing protein</fullName>
    </submittedName>
</protein>
<dbReference type="InterPro" id="IPR050801">
    <property type="entry name" value="Ca-Dep_Lectins_ImmuneDev"/>
</dbReference>
<dbReference type="InterPro" id="IPR016186">
    <property type="entry name" value="C-type_lectin-like/link_sf"/>
</dbReference>
<dbReference type="Gene3D" id="3.10.100.10">
    <property type="entry name" value="Mannose-Binding Protein A, subunit A"/>
    <property type="match status" value="1"/>
</dbReference>
<evidence type="ECO:0000313" key="4">
    <source>
        <dbReference type="Proteomes" id="UP000808349"/>
    </source>
</evidence>
<dbReference type="EMBL" id="JADKFW010000014">
    <property type="protein sequence ID" value="MBK9718993.1"/>
    <property type="molecule type" value="Genomic_DNA"/>
</dbReference>
<feature type="signal peptide" evidence="1">
    <location>
        <begin position="1"/>
        <end position="23"/>
    </location>
</feature>
<comment type="caution">
    <text evidence="3">The sequence shown here is derived from an EMBL/GenBank/DDBJ whole genome shotgun (WGS) entry which is preliminary data.</text>
</comment>
<name>A0A9D7XIT0_9BACT</name>
<dbReference type="PANTHER" id="PTHR22801:SF63">
    <property type="entry name" value="C-TYPE LECTIN DOMAIN-CONTAINING PROTEIN"/>
    <property type="match status" value="1"/>
</dbReference>
<evidence type="ECO:0000256" key="1">
    <source>
        <dbReference type="SAM" id="SignalP"/>
    </source>
</evidence>
<dbReference type="InterPro" id="IPR001304">
    <property type="entry name" value="C-type_lectin-like"/>
</dbReference>
<dbReference type="NCBIfam" id="TIGR04183">
    <property type="entry name" value="Por_Secre_tail"/>
    <property type="match status" value="1"/>
</dbReference>
<evidence type="ECO:0000313" key="3">
    <source>
        <dbReference type="EMBL" id="MBK9718993.1"/>
    </source>
</evidence>
<dbReference type="Pfam" id="PF18962">
    <property type="entry name" value="Por_Secre_tail"/>
    <property type="match status" value="1"/>
</dbReference>
<dbReference type="InterPro" id="IPR026444">
    <property type="entry name" value="Secre_tail"/>
</dbReference>
<evidence type="ECO:0000259" key="2">
    <source>
        <dbReference type="PROSITE" id="PS50041"/>
    </source>
</evidence>
<proteinExistence type="predicted"/>
<feature type="chain" id="PRO_5039052035" evidence="1">
    <location>
        <begin position="24"/>
        <end position="274"/>
    </location>
</feature>
<feature type="domain" description="C-type lectin" evidence="2">
    <location>
        <begin position="34"/>
        <end position="185"/>
    </location>
</feature>
<keyword evidence="1" id="KW-0732">Signal</keyword>
<organism evidence="3 4">
    <name type="scientific">Candidatus Defluviibacterium haderslevense</name>
    <dbReference type="NCBI Taxonomy" id="2981993"/>
    <lineage>
        <taxon>Bacteria</taxon>
        <taxon>Pseudomonadati</taxon>
        <taxon>Bacteroidota</taxon>
        <taxon>Saprospiria</taxon>
        <taxon>Saprospirales</taxon>
        <taxon>Saprospiraceae</taxon>
        <taxon>Candidatus Defluviibacterium</taxon>
    </lineage>
</organism>